<evidence type="ECO:0000313" key="3">
    <source>
        <dbReference type="Proteomes" id="UP000179243"/>
    </source>
</evidence>
<dbReference type="PANTHER" id="PTHR34610">
    <property type="entry name" value="SSL7007 PROTEIN"/>
    <property type="match status" value="1"/>
</dbReference>
<dbReference type="PANTHER" id="PTHR34610:SF3">
    <property type="entry name" value="SSL7007 PROTEIN"/>
    <property type="match status" value="1"/>
</dbReference>
<organism evidence="2 3">
    <name type="scientific">Candidatus Raymondbacteria bacterium RIFOXYD12_FULL_49_13</name>
    <dbReference type="NCBI Taxonomy" id="1817890"/>
    <lineage>
        <taxon>Bacteria</taxon>
        <taxon>Raymondiibacteriota</taxon>
    </lineage>
</organism>
<evidence type="ECO:0000259" key="1">
    <source>
        <dbReference type="Pfam" id="PF13470"/>
    </source>
</evidence>
<protein>
    <submittedName>
        <fullName evidence="2">Putative toxin-antitoxin system toxin component, PIN family</fullName>
    </submittedName>
</protein>
<dbReference type="NCBIfam" id="TIGR00305">
    <property type="entry name" value="putative toxin-antitoxin system toxin component, PIN family"/>
    <property type="match status" value="1"/>
</dbReference>
<gene>
    <name evidence="2" type="ORF">A2519_16960</name>
</gene>
<name>A0A1F7F368_UNCRA</name>
<dbReference type="InterPro" id="IPR029060">
    <property type="entry name" value="PIN-like_dom_sf"/>
</dbReference>
<dbReference type="Pfam" id="PF13470">
    <property type="entry name" value="PIN_3"/>
    <property type="match status" value="1"/>
</dbReference>
<dbReference type="InterPro" id="IPR002716">
    <property type="entry name" value="PIN_dom"/>
</dbReference>
<dbReference type="SUPFAM" id="SSF88723">
    <property type="entry name" value="PIN domain-like"/>
    <property type="match status" value="1"/>
</dbReference>
<comment type="caution">
    <text evidence="2">The sequence shown here is derived from an EMBL/GenBank/DDBJ whole genome shotgun (WGS) entry which is preliminary data.</text>
</comment>
<dbReference type="InterPro" id="IPR002850">
    <property type="entry name" value="PIN_toxin-like"/>
</dbReference>
<feature type="domain" description="PIN" evidence="1">
    <location>
        <begin position="3"/>
        <end position="110"/>
    </location>
</feature>
<proteinExistence type="predicted"/>
<reference evidence="2 3" key="1">
    <citation type="journal article" date="2016" name="Nat. Commun.">
        <title>Thousands of microbial genomes shed light on interconnected biogeochemical processes in an aquifer system.</title>
        <authorList>
            <person name="Anantharaman K."/>
            <person name="Brown C.T."/>
            <person name="Hug L.A."/>
            <person name="Sharon I."/>
            <person name="Castelle C.J."/>
            <person name="Probst A.J."/>
            <person name="Thomas B.C."/>
            <person name="Singh A."/>
            <person name="Wilkins M.J."/>
            <person name="Karaoz U."/>
            <person name="Brodie E.L."/>
            <person name="Williams K.H."/>
            <person name="Hubbard S.S."/>
            <person name="Banfield J.F."/>
        </authorList>
    </citation>
    <scope>NUCLEOTIDE SEQUENCE [LARGE SCALE GENOMIC DNA]</scope>
</reference>
<evidence type="ECO:0000313" key="2">
    <source>
        <dbReference type="EMBL" id="OGK01081.1"/>
    </source>
</evidence>
<sequence length="133" mass="14717">MEVVVDTNVLVSGLIRSHGCPAEIVQMITCGELVPAFDLRIVHEYGIVLSRDIFGFSKIAVERLLSAIRRLGRQVIPPHATVSLPDEKDRCFYECALVAQTNILITGNKKHFPPGLCTGIRILSPNEFLSTMQ</sequence>
<dbReference type="Proteomes" id="UP000179243">
    <property type="component" value="Unassembled WGS sequence"/>
</dbReference>
<dbReference type="EMBL" id="MFYX01000134">
    <property type="protein sequence ID" value="OGK01081.1"/>
    <property type="molecule type" value="Genomic_DNA"/>
</dbReference>
<dbReference type="AlphaFoldDB" id="A0A1F7F368"/>
<accession>A0A1F7F368</accession>